<keyword evidence="3" id="KW-0547">Nucleotide-binding</keyword>
<dbReference type="Gene3D" id="3.40.50.300">
    <property type="entry name" value="P-loop containing nucleotide triphosphate hydrolases"/>
    <property type="match status" value="1"/>
</dbReference>
<reference evidence="6 7" key="1">
    <citation type="submission" date="2019-07" db="EMBL/GenBank/DDBJ databases">
        <title>Complete Genome Sequence of Leptotrichia wadei Strain JMUB3934.</title>
        <authorList>
            <person name="Watanabe S."/>
            <person name="Cui L."/>
        </authorList>
    </citation>
    <scope>NUCLEOTIDE SEQUENCE [LARGE SCALE GENOMIC DNA]</scope>
    <source>
        <strain evidence="6 7">JMUB3934</strain>
    </source>
</reference>
<evidence type="ECO:0000256" key="4">
    <source>
        <dbReference type="ARBA" id="ARBA00022840"/>
    </source>
</evidence>
<dbReference type="Pfam" id="PF00005">
    <property type="entry name" value="ABC_tran"/>
    <property type="match status" value="1"/>
</dbReference>
<dbReference type="SUPFAM" id="SSF52540">
    <property type="entry name" value="P-loop containing nucleoside triphosphate hydrolases"/>
    <property type="match status" value="1"/>
</dbReference>
<dbReference type="InterPro" id="IPR003593">
    <property type="entry name" value="AAA+_ATPase"/>
</dbReference>
<dbReference type="AlphaFoldDB" id="A0A510KGN6"/>
<gene>
    <name evidence="6" type="ORF">JMUB3934_0550</name>
</gene>
<comment type="similarity">
    <text evidence="1">Belongs to the ABC transporter superfamily.</text>
</comment>
<organism evidence="6 7">
    <name type="scientific">Leptotrichia wadei</name>
    <dbReference type="NCBI Taxonomy" id="157687"/>
    <lineage>
        <taxon>Bacteria</taxon>
        <taxon>Fusobacteriati</taxon>
        <taxon>Fusobacteriota</taxon>
        <taxon>Fusobacteriia</taxon>
        <taxon>Fusobacteriales</taxon>
        <taxon>Leptotrichiaceae</taxon>
        <taxon>Leptotrichia</taxon>
    </lineage>
</organism>
<dbReference type="PANTHER" id="PTHR42734:SF17">
    <property type="entry name" value="METAL TRANSPORT SYSTEM ATP-BINDING PROTEIN TM_0124-RELATED"/>
    <property type="match status" value="1"/>
</dbReference>
<dbReference type="InterPro" id="IPR027417">
    <property type="entry name" value="P-loop_NTPase"/>
</dbReference>
<feature type="domain" description="ABC transporter" evidence="5">
    <location>
        <begin position="29"/>
        <end position="270"/>
    </location>
</feature>
<dbReference type="PANTHER" id="PTHR42734">
    <property type="entry name" value="METAL TRANSPORT SYSTEM ATP-BINDING PROTEIN TM_0124-RELATED"/>
    <property type="match status" value="1"/>
</dbReference>
<evidence type="ECO:0000259" key="5">
    <source>
        <dbReference type="PROSITE" id="PS50893"/>
    </source>
</evidence>
<dbReference type="EMBL" id="AP019835">
    <property type="protein sequence ID" value="BBM49255.1"/>
    <property type="molecule type" value="Genomic_DNA"/>
</dbReference>
<evidence type="ECO:0000256" key="2">
    <source>
        <dbReference type="ARBA" id="ARBA00022448"/>
    </source>
</evidence>
<evidence type="ECO:0000256" key="3">
    <source>
        <dbReference type="ARBA" id="ARBA00022741"/>
    </source>
</evidence>
<evidence type="ECO:0000313" key="6">
    <source>
        <dbReference type="EMBL" id="BBM49255.1"/>
    </source>
</evidence>
<dbReference type="InterPro" id="IPR003439">
    <property type="entry name" value="ABC_transporter-like_ATP-bd"/>
</dbReference>
<dbReference type="GO" id="GO:0016887">
    <property type="term" value="F:ATP hydrolysis activity"/>
    <property type="evidence" value="ECO:0007669"/>
    <property type="project" value="InterPro"/>
</dbReference>
<accession>A0A510KGN6</accession>
<evidence type="ECO:0000313" key="7">
    <source>
        <dbReference type="Proteomes" id="UP000321501"/>
    </source>
</evidence>
<protein>
    <submittedName>
        <fullName evidence="6">ABC transporter</fullName>
    </submittedName>
</protein>
<keyword evidence="4" id="KW-0067">ATP-binding</keyword>
<dbReference type="GO" id="GO:0005524">
    <property type="term" value="F:ATP binding"/>
    <property type="evidence" value="ECO:0007669"/>
    <property type="project" value="UniProtKB-KW"/>
</dbReference>
<dbReference type="InterPro" id="IPR050153">
    <property type="entry name" value="Metal_Ion_Import_ABC"/>
</dbReference>
<proteinExistence type="inferred from homology"/>
<evidence type="ECO:0000256" key="1">
    <source>
        <dbReference type="ARBA" id="ARBA00005417"/>
    </source>
</evidence>
<keyword evidence="2" id="KW-0813">Transport</keyword>
<sequence length="285" mass="33084">MRIMLEKKLYRNILKLITKKRWFFMEEILHYENITFRREGREILKGVDWHINKGENWALLGLNGSGKSTLLGMIPAYNFPTSGEVRVFGHKFGNYAWTKIRDRVGFVSSALNNFLSTLNSQKLEDIVISGKFSSIGIYQEVTDEDRKKAEKIIEDFGITYIKDKYFATLSQGEQRRTLLARAFMNEPDLMILDEPCSGLDVKAREYLLSVLEKNSKNENAIPFIYVTHQIEEVIPAITHVALLKDGKVFAKGRKKDILIDKILSEMFEMPVKIVWENDRPWLIVK</sequence>
<name>A0A510KGN6_9FUSO</name>
<dbReference type="Proteomes" id="UP000321501">
    <property type="component" value="Chromosome"/>
</dbReference>
<dbReference type="PROSITE" id="PS50893">
    <property type="entry name" value="ABC_TRANSPORTER_2"/>
    <property type="match status" value="1"/>
</dbReference>
<dbReference type="SMART" id="SM00382">
    <property type="entry name" value="AAA"/>
    <property type="match status" value="1"/>
</dbReference>